<dbReference type="eggNOG" id="KOG3939">
    <property type="taxonomic scope" value="Eukaryota"/>
</dbReference>
<accession>B4GQ31</accession>
<dbReference type="Pfam" id="PF02769">
    <property type="entry name" value="AIRS_C"/>
    <property type="match status" value="1"/>
</dbReference>
<dbReference type="OMA" id="CHYPVID"/>
<dbReference type="SUPFAM" id="SSF55326">
    <property type="entry name" value="PurM N-terminal domain-like"/>
    <property type="match status" value="1"/>
</dbReference>
<dbReference type="GO" id="GO:0004756">
    <property type="term" value="F:selenide, water dikinase activity"/>
    <property type="evidence" value="ECO:0007669"/>
    <property type="project" value="TreeGrafter"/>
</dbReference>
<gene>
    <name evidence="4" type="primary">Dper\GL14807</name>
    <name evidence="4" type="ORF">Dper_GL14807</name>
</gene>
<dbReference type="GO" id="GO:0016260">
    <property type="term" value="P:selenocysteine biosynthetic process"/>
    <property type="evidence" value="ECO:0007669"/>
    <property type="project" value="TreeGrafter"/>
</dbReference>
<reference evidence="4 5" key="1">
    <citation type="journal article" date="2007" name="Nature">
        <title>Evolution of genes and genomes on the Drosophila phylogeny.</title>
        <authorList>
            <consortium name="Drosophila 12 Genomes Consortium"/>
            <person name="Clark A.G."/>
            <person name="Eisen M.B."/>
            <person name="Smith D.R."/>
            <person name="Bergman C.M."/>
            <person name="Oliver B."/>
            <person name="Markow T.A."/>
            <person name="Kaufman T.C."/>
            <person name="Kellis M."/>
            <person name="Gelbart W."/>
            <person name="Iyer V.N."/>
            <person name="Pollard D.A."/>
            <person name="Sackton T.B."/>
            <person name="Larracuente A.M."/>
            <person name="Singh N.D."/>
            <person name="Abad J.P."/>
            <person name="Abt D.N."/>
            <person name="Adryan B."/>
            <person name="Aguade M."/>
            <person name="Akashi H."/>
            <person name="Anderson W.W."/>
            <person name="Aquadro C.F."/>
            <person name="Ardell D.H."/>
            <person name="Arguello R."/>
            <person name="Artieri C.G."/>
            <person name="Barbash D.A."/>
            <person name="Barker D."/>
            <person name="Barsanti P."/>
            <person name="Batterham P."/>
            <person name="Batzoglou S."/>
            <person name="Begun D."/>
            <person name="Bhutkar A."/>
            <person name="Blanco E."/>
            <person name="Bosak S.A."/>
            <person name="Bradley R.K."/>
            <person name="Brand A.D."/>
            <person name="Brent M.R."/>
            <person name="Brooks A.N."/>
            <person name="Brown R.H."/>
            <person name="Butlin R.K."/>
            <person name="Caggese C."/>
            <person name="Calvi B.R."/>
            <person name="Bernardo de Carvalho A."/>
            <person name="Caspi A."/>
            <person name="Castrezana S."/>
            <person name="Celniker S.E."/>
            <person name="Chang J.L."/>
            <person name="Chapple C."/>
            <person name="Chatterji S."/>
            <person name="Chinwalla A."/>
            <person name="Civetta A."/>
            <person name="Clifton S.W."/>
            <person name="Comeron J.M."/>
            <person name="Costello J.C."/>
            <person name="Coyne J.A."/>
            <person name="Daub J."/>
            <person name="David R.G."/>
            <person name="Delcher A.L."/>
            <person name="Delehaunty K."/>
            <person name="Do C.B."/>
            <person name="Ebling H."/>
            <person name="Edwards K."/>
            <person name="Eickbush T."/>
            <person name="Evans J.D."/>
            <person name="Filipski A."/>
            <person name="Findeiss S."/>
            <person name="Freyhult E."/>
            <person name="Fulton L."/>
            <person name="Fulton R."/>
            <person name="Garcia A.C."/>
            <person name="Gardiner A."/>
            <person name="Garfield D.A."/>
            <person name="Garvin B.E."/>
            <person name="Gibson G."/>
            <person name="Gilbert D."/>
            <person name="Gnerre S."/>
            <person name="Godfrey J."/>
            <person name="Good R."/>
            <person name="Gotea V."/>
            <person name="Gravely B."/>
            <person name="Greenberg A.J."/>
            <person name="Griffiths-Jones S."/>
            <person name="Gross S."/>
            <person name="Guigo R."/>
            <person name="Gustafson E.A."/>
            <person name="Haerty W."/>
            <person name="Hahn M.W."/>
            <person name="Halligan D.L."/>
            <person name="Halpern A.L."/>
            <person name="Halter G.M."/>
            <person name="Han M.V."/>
            <person name="Heger A."/>
            <person name="Hillier L."/>
            <person name="Hinrichs A.S."/>
            <person name="Holmes I."/>
            <person name="Hoskins R.A."/>
            <person name="Hubisz M.J."/>
            <person name="Hultmark D."/>
            <person name="Huntley M.A."/>
            <person name="Jaffe D.B."/>
            <person name="Jagadeeshan S."/>
            <person name="Jeck W.R."/>
            <person name="Johnson J."/>
            <person name="Jones C.D."/>
            <person name="Jordan W.C."/>
            <person name="Karpen G.H."/>
            <person name="Kataoka E."/>
            <person name="Keightley P.D."/>
            <person name="Kheradpour P."/>
            <person name="Kirkness E.F."/>
            <person name="Koerich L.B."/>
            <person name="Kristiansen K."/>
            <person name="Kudrna D."/>
            <person name="Kulathinal R.J."/>
            <person name="Kumar S."/>
            <person name="Kwok R."/>
            <person name="Lander E."/>
            <person name="Langley C.H."/>
            <person name="Lapoint R."/>
            <person name="Lazzaro B.P."/>
            <person name="Lee S.J."/>
            <person name="Levesque L."/>
            <person name="Li R."/>
            <person name="Lin C.F."/>
            <person name="Lin M.F."/>
            <person name="Lindblad-Toh K."/>
            <person name="Llopart A."/>
            <person name="Long M."/>
            <person name="Low L."/>
            <person name="Lozovsky E."/>
            <person name="Lu J."/>
            <person name="Luo M."/>
            <person name="Machado C.A."/>
            <person name="Makalowski W."/>
            <person name="Marzo M."/>
            <person name="Matsuda M."/>
            <person name="Matzkin L."/>
            <person name="McAllister B."/>
            <person name="McBride C.S."/>
            <person name="McKernan B."/>
            <person name="McKernan K."/>
            <person name="Mendez-Lago M."/>
            <person name="Minx P."/>
            <person name="Mollenhauer M.U."/>
            <person name="Montooth K."/>
            <person name="Mount S.M."/>
            <person name="Mu X."/>
            <person name="Myers E."/>
            <person name="Negre B."/>
            <person name="Newfeld S."/>
            <person name="Nielsen R."/>
            <person name="Noor M.A."/>
            <person name="O'Grady P."/>
            <person name="Pachter L."/>
            <person name="Papaceit M."/>
            <person name="Parisi M.J."/>
            <person name="Parisi M."/>
            <person name="Parts L."/>
            <person name="Pedersen J.S."/>
            <person name="Pesole G."/>
            <person name="Phillippy A.M."/>
            <person name="Ponting C.P."/>
            <person name="Pop M."/>
            <person name="Porcelli D."/>
            <person name="Powell J.R."/>
            <person name="Prohaska S."/>
            <person name="Pruitt K."/>
            <person name="Puig M."/>
            <person name="Quesneville H."/>
            <person name="Ram K.R."/>
            <person name="Rand D."/>
            <person name="Rasmussen M.D."/>
            <person name="Reed L.K."/>
            <person name="Reenan R."/>
            <person name="Reily A."/>
            <person name="Remington K.A."/>
            <person name="Rieger T.T."/>
            <person name="Ritchie M.G."/>
            <person name="Robin C."/>
            <person name="Rogers Y.H."/>
            <person name="Rohde C."/>
            <person name="Rozas J."/>
            <person name="Rubenfield M.J."/>
            <person name="Ruiz A."/>
            <person name="Russo S."/>
            <person name="Salzberg S.L."/>
            <person name="Sanchez-Gracia A."/>
            <person name="Saranga D.J."/>
            <person name="Sato H."/>
            <person name="Schaeffer S.W."/>
            <person name="Schatz M.C."/>
            <person name="Schlenke T."/>
            <person name="Schwartz R."/>
            <person name="Segarra C."/>
            <person name="Singh R.S."/>
            <person name="Sirot L."/>
            <person name="Sirota M."/>
            <person name="Sisneros N.B."/>
            <person name="Smith C.D."/>
            <person name="Smith T.F."/>
            <person name="Spieth J."/>
            <person name="Stage D.E."/>
            <person name="Stark A."/>
            <person name="Stephan W."/>
            <person name="Strausberg R.L."/>
            <person name="Strempel S."/>
            <person name="Sturgill D."/>
            <person name="Sutton G."/>
            <person name="Sutton G.G."/>
            <person name="Tao W."/>
            <person name="Teichmann S."/>
            <person name="Tobari Y.N."/>
            <person name="Tomimura Y."/>
            <person name="Tsolas J.M."/>
            <person name="Valente V.L."/>
            <person name="Venter E."/>
            <person name="Venter J.C."/>
            <person name="Vicario S."/>
            <person name="Vieira F.G."/>
            <person name="Vilella A.J."/>
            <person name="Villasante A."/>
            <person name="Walenz B."/>
            <person name="Wang J."/>
            <person name="Wasserman M."/>
            <person name="Watts T."/>
            <person name="Wilson D."/>
            <person name="Wilson R.K."/>
            <person name="Wing R.A."/>
            <person name="Wolfner M.F."/>
            <person name="Wong A."/>
            <person name="Wong G.K."/>
            <person name="Wu C.I."/>
            <person name="Wu G."/>
            <person name="Yamamoto D."/>
            <person name="Yang H.P."/>
            <person name="Yang S.P."/>
            <person name="Yorke J.A."/>
            <person name="Yoshida K."/>
            <person name="Zdobnov E."/>
            <person name="Zhang P."/>
            <person name="Zhang Y."/>
            <person name="Zimin A.V."/>
            <person name="Baldwin J."/>
            <person name="Abdouelleil A."/>
            <person name="Abdulkadir J."/>
            <person name="Abebe A."/>
            <person name="Abera B."/>
            <person name="Abreu J."/>
            <person name="Acer S.C."/>
            <person name="Aftuck L."/>
            <person name="Alexander A."/>
            <person name="An P."/>
            <person name="Anderson E."/>
            <person name="Anderson S."/>
            <person name="Arachi H."/>
            <person name="Azer M."/>
            <person name="Bachantsang P."/>
            <person name="Barry A."/>
            <person name="Bayul T."/>
            <person name="Berlin A."/>
            <person name="Bessette D."/>
            <person name="Bloom T."/>
            <person name="Blye J."/>
            <person name="Boguslavskiy L."/>
            <person name="Bonnet C."/>
            <person name="Boukhgalter B."/>
            <person name="Bourzgui I."/>
            <person name="Brown A."/>
            <person name="Cahill P."/>
            <person name="Channer S."/>
            <person name="Cheshatsang Y."/>
            <person name="Chuda L."/>
            <person name="Citroen M."/>
            <person name="Collymore A."/>
            <person name="Cooke P."/>
            <person name="Costello M."/>
            <person name="D'Aco K."/>
            <person name="Daza R."/>
            <person name="De Haan G."/>
            <person name="DeGray S."/>
            <person name="DeMaso C."/>
            <person name="Dhargay N."/>
            <person name="Dooley K."/>
            <person name="Dooley E."/>
            <person name="Doricent M."/>
            <person name="Dorje P."/>
            <person name="Dorjee K."/>
            <person name="Dupes A."/>
            <person name="Elong R."/>
            <person name="Falk J."/>
            <person name="Farina A."/>
            <person name="Faro S."/>
            <person name="Ferguson D."/>
            <person name="Fisher S."/>
            <person name="Foley C.D."/>
            <person name="Franke A."/>
            <person name="Friedrich D."/>
            <person name="Gadbois L."/>
            <person name="Gearin G."/>
            <person name="Gearin C.R."/>
            <person name="Giannoukos G."/>
            <person name="Goode T."/>
            <person name="Graham J."/>
            <person name="Grandbois E."/>
            <person name="Grewal S."/>
            <person name="Gyaltsen K."/>
            <person name="Hafez N."/>
            <person name="Hagos B."/>
            <person name="Hall J."/>
            <person name="Henson C."/>
            <person name="Hollinger A."/>
            <person name="Honan T."/>
            <person name="Huard M.D."/>
            <person name="Hughes L."/>
            <person name="Hurhula B."/>
            <person name="Husby M.E."/>
            <person name="Kamat A."/>
            <person name="Kanga B."/>
            <person name="Kashin S."/>
            <person name="Khazanovich D."/>
            <person name="Kisner P."/>
            <person name="Lance K."/>
            <person name="Lara M."/>
            <person name="Lee W."/>
            <person name="Lennon N."/>
            <person name="Letendre F."/>
            <person name="LeVine R."/>
            <person name="Lipovsky A."/>
            <person name="Liu X."/>
            <person name="Liu J."/>
            <person name="Liu S."/>
            <person name="Lokyitsang T."/>
            <person name="Lokyitsang Y."/>
            <person name="Lubonja R."/>
            <person name="Lui A."/>
            <person name="MacDonald P."/>
            <person name="Magnisalis V."/>
            <person name="Maru K."/>
            <person name="Matthews C."/>
            <person name="McCusker W."/>
            <person name="McDonough S."/>
            <person name="Mehta T."/>
            <person name="Meldrim J."/>
            <person name="Meneus L."/>
            <person name="Mihai O."/>
            <person name="Mihalev A."/>
            <person name="Mihova T."/>
            <person name="Mittelman R."/>
            <person name="Mlenga V."/>
            <person name="Montmayeur A."/>
            <person name="Mulrain L."/>
            <person name="Navidi A."/>
            <person name="Naylor J."/>
            <person name="Negash T."/>
            <person name="Nguyen T."/>
            <person name="Nguyen N."/>
            <person name="Nicol R."/>
            <person name="Norbu C."/>
            <person name="Norbu N."/>
            <person name="Novod N."/>
            <person name="O'Neill B."/>
            <person name="Osman S."/>
            <person name="Markiewicz E."/>
            <person name="Oyono O.L."/>
            <person name="Patti C."/>
            <person name="Phunkhang P."/>
            <person name="Pierre F."/>
            <person name="Priest M."/>
            <person name="Raghuraman S."/>
            <person name="Rege F."/>
            <person name="Reyes R."/>
            <person name="Rise C."/>
            <person name="Rogov P."/>
            <person name="Ross K."/>
            <person name="Ryan E."/>
            <person name="Settipalli S."/>
            <person name="Shea T."/>
            <person name="Sherpa N."/>
            <person name="Shi L."/>
            <person name="Shih D."/>
            <person name="Sparrow T."/>
            <person name="Spaulding J."/>
            <person name="Stalker J."/>
            <person name="Stange-Thomann N."/>
            <person name="Stavropoulos S."/>
            <person name="Stone C."/>
            <person name="Strader C."/>
            <person name="Tesfaye S."/>
            <person name="Thomson T."/>
            <person name="Thoulutsang Y."/>
            <person name="Thoulutsang D."/>
            <person name="Topham K."/>
            <person name="Topping I."/>
            <person name="Tsamla T."/>
            <person name="Vassiliev H."/>
            <person name="Vo A."/>
            <person name="Wangchuk T."/>
            <person name="Wangdi T."/>
            <person name="Weiand M."/>
            <person name="Wilkinson J."/>
            <person name="Wilson A."/>
            <person name="Yadav S."/>
            <person name="Young G."/>
            <person name="Yu Q."/>
            <person name="Zembek L."/>
            <person name="Zhong D."/>
            <person name="Zimmer A."/>
            <person name="Zwirko Z."/>
            <person name="Jaffe D.B."/>
            <person name="Alvarez P."/>
            <person name="Brockman W."/>
            <person name="Butler J."/>
            <person name="Chin C."/>
            <person name="Gnerre S."/>
            <person name="Grabherr M."/>
            <person name="Kleber M."/>
            <person name="Mauceli E."/>
            <person name="MacCallum I."/>
        </authorList>
    </citation>
    <scope>NUCLEOTIDE SEQUENCE [LARGE SCALE GENOMIC DNA]</scope>
    <source>
        <strain evidence="5">MSH-3 / Tucson 14011-0111.49</strain>
    </source>
</reference>
<dbReference type="InterPro" id="IPR004536">
    <property type="entry name" value="SPS/SelD"/>
</dbReference>
<keyword evidence="1" id="KW-0547">Nucleotide-binding</keyword>
<keyword evidence="5" id="KW-1185">Reference proteome</keyword>
<dbReference type="Gene3D" id="3.30.1330.10">
    <property type="entry name" value="PurM-like, N-terminal domain"/>
    <property type="match status" value="1"/>
</dbReference>
<dbReference type="EMBL" id="CH479187">
    <property type="protein sequence ID" value="EDW39703.1"/>
    <property type="molecule type" value="Genomic_DNA"/>
</dbReference>
<dbReference type="InterPro" id="IPR010918">
    <property type="entry name" value="PurM-like_C_dom"/>
</dbReference>
<evidence type="ECO:0000259" key="3">
    <source>
        <dbReference type="Pfam" id="PF02769"/>
    </source>
</evidence>
<dbReference type="InterPro" id="IPR036921">
    <property type="entry name" value="PurM-like_N_sf"/>
</dbReference>
<evidence type="ECO:0000313" key="4">
    <source>
        <dbReference type="EMBL" id="EDW39703.1"/>
    </source>
</evidence>
<dbReference type="InterPro" id="IPR036676">
    <property type="entry name" value="PurM-like_C_sf"/>
</dbReference>
<evidence type="ECO:0000256" key="1">
    <source>
        <dbReference type="ARBA" id="ARBA00022741"/>
    </source>
</evidence>
<dbReference type="STRING" id="7234.B4GQ31"/>
<dbReference type="HOGENOM" id="CLU_032859_1_0_1"/>
<evidence type="ECO:0000313" key="5">
    <source>
        <dbReference type="Proteomes" id="UP000008744"/>
    </source>
</evidence>
<dbReference type="PANTHER" id="PTHR10256:SF0">
    <property type="entry name" value="INACTIVE SELENIDE, WATER DIKINASE-LIKE PROTEIN-RELATED"/>
    <property type="match status" value="1"/>
</dbReference>
<dbReference type="Gene3D" id="3.90.650.10">
    <property type="entry name" value="PurM-like C-terminal domain"/>
    <property type="match status" value="1"/>
</dbReference>
<sequence>MGDFNPVLRGLSAYFRLTNYGDRMVAGCKVPESVVSEMLDSPADNAYTWGGERWPETRLEEMLREMNITTSGLLAGVQHHLTVECHYPVIDDPYEVGKIICADAIADLYAMGITECDKMLMLACRPRRMSMSEFNVVYSMMEEGFKQCFQATGGRETWAQCMHSDWFIAGGLASSHWEKSQLLARDNAVDGDVLVLTKPLGTQMAIDAYGCIGQPQAWECYNPFVTEEDLRVAYRLAVNSMTRLNCKAASLMHLHNAHGALAVSGRGILAHARTLALLQKQPLSFNINILPVIGKLATVPCCQSRLRRGVSHEISGGLLICMPREDAASFCRLLEAQDGHPAWIIGTVQSGQRDAIVCKNARIIEVSDGNPCLRRFLKHCLILMAFCLACFLSGDRAAPFMGRPDVPPNQNLTEELVQQASNCTIERQSGDLRYLNICCRMRQQGLVPPAHKFNMIFMLPTLPKHLRRQWNLQVPMDSIVGLEELTAKEEK</sequence>
<dbReference type="AlphaFoldDB" id="B4GQ31"/>
<dbReference type="GO" id="GO:0005524">
    <property type="term" value="F:ATP binding"/>
    <property type="evidence" value="ECO:0007669"/>
    <property type="project" value="UniProtKB-KW"/>
</dbReference>
<name>B4GQ31_DROPE</name>
<proteinExistence type="predicted"/>
<dbReference type="OrthoDB" id="7862717at2759"/>
<dbReference type="PANTHER" id="PTHR10256">
    <property type="entry name" value="SELENIDE, WATER DIKINASE"/>
    <property type="match status" value="1"/>
</dbReference>
<protein>
    <submittedName>
        <fullName evidence="4">GL14807</fullName>
    </submittedName>
</protein>
<dbReference type="SUPFAM" id="SSF56042">
    <property type="entry name" value="PurM C-terminal domain-like"/>
    <property type="match status" value="1"/>
</dbReference>
<keyword evidence="2" id="KW-0067">ATP-binding</keyword>
<feature type="domain" description="PurM-like C-terminal" evidence="3">
    <location>
        <begin position="190"/>
        <end position="358"/>
    </location>
</feature>
<dbReference type="GO" id="GO:0005737">
    <property type="term" value="C:cytoplasm"/>
    <property type="evidence" value="ECO:0007669"/>
    <property type="project" value="TreeGrafter"/>
</dbReference>
<organism evidence="5">
    <name type="scientific">Drosophila persimilis</name>
    <name type="common">Fruit fly</name>
    <dbReference type="NCBI Taxonomy" id="7234"/>
    <lineage>
        <taxon>Eukaryota</taxon>
        <taxon>Metazoa</taxon>
        <taxon>Ecdysozoa</taxon>
        <taxon>Arthropoda</taxon>
        <taxon>Hexapoda</taxon>
        <taxon>Insecta</taxon>
        <taxon>Pterygota</taxon>
        <taxon>Neoptera</taxon>
        <taxon>Endopterygota</taxon>
        <taxon>Diptera</taxon>
        <taxon>Brachycera</taxon>
        <taxon>Muscomorpha</taxon>
        <taxon>Ephydroidea</taxon>
        <taxon>Drosophilidae</taxon>
        <taxon>Drosophila</taxon>
        <taxon>Sophophora</taxon>
    </lineage>
</organism>
<dbReference type="SMR" id="B4GQ31"/>
<dbReference type="PhylomeDB" id="B4GQ31"/>
<evidence type="ECO:0000256" key="2">
    <source>
        <dbReference type="ARBA" id="ARBA00022840"/>
    </source>
</evidence>
<dbReference type="Proteomes" id="UP000008744">
    <property type="component" value="Unassembled WGS sequence"/>
</dbReference>